<keyword evidence="3" id="KW-1185">Reference proteome</keyword>
<dbReference type="InterPro" id="IPR036663">
    <property type="entry name" value="Fumarylacetoacetase_C_sf"/>
</dbReference>
<comment type="caution">
    <text evidence="2">The sequence shown here is derived from an EMBL/GenBank/DDBJ whole genome shotgun (WGS) entry which is preliminary data.</text>
</comment>
<dbReference type="PATRIC" id="fig|1150625.3.peg.812"/>
<accession>A0A147KAY5</accession>
<dbReference type="STRING" id="1150625.Q75_03885"/>
<organism evidence="2 3">
    <name type="scientific">Bacillus coahuilensis p1.1.43</name>
    <dbReference type="NCBI Taxonomy" id="1150625"/>
    <lineage>
        <taxon>Bacteria</taxon>
        <taxon>Bacillati</taxon>
        <taxon>Bacillota</taxon>
        <taxon>Bacilli</taxon>
        <taxon>Bacillales</taxon>
        <taxon>Bacillaceae</taxon>
        <taxon>Bacillus</taxon>
    </lineage>
</organism>
<dbReference type="Proteomes" id="UP000074108">
    <property type="component" value="Unassembled WGS sequence"/>
</dbReference>
<dbReference type="Pfam" id="PF01557">
    <property type="entry name" value="FAA_hydrolase"/>
    <property type="match status" value="1"/>
</dbReference>
<sequence>MKFVTFQKNDGDLRAGILVNNQIFDLHECSHGKLPLSLLRYIEDYQSYEQMLLDVLSAGEKTTGISLAEAQLVSPLPKPQSVRDFYAFLEHVKQARARRGLEVIPEWFRAPVFYFTNHLAVKGPGDVILFPENSKEWDYELEVACIIGKQGRNISREQAMEFVFGFCIMNDWSARDLQREEMKVGLGPAKGKDFATTLGPWIVTKNELSEQIAGDVLRASMTAKVNGKLLSSGNAGDMYFSFGELIEQASKDVTLYPGEVIGSGTVGSGCLLELGTEVHRWLETGDVVELEIEGLGVLRNSVG</sequence>
<name>A0A147KAY5_9BACI</name>
<dbReference type="InterPro" id="IPR011234">
    <property type="entry name" value="Fumarylacetoacetase-like_C"/>
</dbReference>
<dbReference type="PANTHER" id="PTHR43211:SF1">
    <property type="entry name" value="BLL6422 PROTEIN"/>
    <property type="match status" value="1"/>
</dbReference>
<dbReference type="SUPFAM" id="SSF56529">
    <property type="entry name" value="FAH"/>
    <property type="match status" value="1"/>
</dbReference>
<gene>
    <name evidence="2" type="ORF">Q75_03885</name>
</gene>
<proteinExistence type="predicted"/>
<dbReference type="AlphaFoldDB" id="A0A147KAY5"/>
<reference evidence="2 3" key="1">
    <citation type="journal article" date="2016" name="Front. Microbiol.">
        <title>Microevolution Analysis of Bacillus coahuilensis Unveils Differences in Phosphorus Acquisition Strategies and Their Regulation.</title>
        <authorList>
            <person name="Gomez-Lunar Z."/>
            <person name="Hernandez-Gonzalez I."/>
            <person name="Rodriguez-Torres M.D."/>
            <person name="Souza V."/>
            <person name="Olmedo-Alvarez G."/>
        </authorList>
    </citation>
    <scope>NUCLEOTIDE SEQUENCE [LARGE SCALE GENOMIC DNA]</scope>
    <source>
        <strain evidence="3">p1.1.43</strain>
    </source>
</reference>
<protein>
    <submittedName>
        <fullName evidence="2">Fumarylacetoacetase</fullName>
    </submittedName>
</protein>
<dbReference type="EMBL" id="LDYG01000019">
    <property type="protein sequence ID" value="KUP07906.1"/>
    <property type="molecule type" value="Genomic_DNA"/>
</dbReference>
<dbReference type="Gene3D" id="3.90.850.10">
    <property type="entry name" value="Fumarylacetoacetase-like, C-terminal domain"/>
    <property type="match status" value="1"/>
</dbReference>
<evidence type="ECO:0000313" key="2">
    <source>
        <dbReference type="EMBL" id="KUP07906.1"/>
    </source>
</evidence>
<evidence type="ECO:0000259" key="1">
    <source>
        <dbReference type="Pfam" id="PF01557"/>
    </source>
</evidence>
<evidence type="ECO:0000313" key="3">
    <source>
        <dbReference type="Proteomes" id="UP000074108"/>
    </source>
</evidence>
<dbReference type="RefSeq" id="WP_010171297.1">
    <property type="nucleotide sequence ID" value="NZ_LDYG01000019.1"/>
</dbReference>
<feature type="domain" description="Fumarylacetoacetase-like C-terminal" evidence="1">
    <location>
        <begin position="82"/>
        <end position="302"/>
    </location>
</feature>
<dbReference type="GO" id="GO:0003824">
    <property type="term" value="F:catalytic activity"/>
    <property type="evidence" value="ECO:0007669"/>
    <property type="project" value="InterPro"/>
</dbReference>
<dbReference type="PANTHER" id="PTHR43211">
    <property type="entry name" value="FUMARYLACETOACETATE HYDROLASE"/>
    <property type="match status" value="1"/>
</dbReference>
<dbReference type="OrthoDB" id="9805307at2"/>